<dbReference type="InterPro" id="IPR016181">
    <property type="entry name" value="Acyl_CoA_acyltransferase"/>
</dbReference>
<dbReference type="Proteomes" id="UP000618460">
    <property type="component" value="Unassembled WGS sequence"/>
</dbReference>
<name>A0A917TDF8_9BACI</name>
<reference evidence="2" key="1">
    <citation type="journal article" date="2014" name="Int. J. Syst. Evol. Microbiol.">
        <title>Complete genome sequence of Corynebacterium casei LMG S-19264T (=DSM 44701T), isolated from a smear-ripened cheese.</title>
        <authorList>
            <consortium name="US DOE Joint Genome Institute (JGI-PGF)"/>
            <person name="Walter F."/>
            <person name="Albersmeier A."/>
            <person name="Kalinowski J."/>
            <person name="Ruckert C."/>
        </authorList>
    </citation>
    <scope>NUCLEOTIDE SEQUENCE</scope>
    <source>
        <strain evidence="2">CGMCC 1.6333</strain>
    </source>
</reference>
<protein>
    <recommendedName>
        <fullName evidence="1">N-acetyltransferase domain-containing protein</fullName>
    </recommendedName>
</protein>
<dbReference type="OrthoDB" id="2463977at2"/>
<evidence type="ECO:0000313" key="2">
    <source>
        <dbReference type="EMBL" id="GGM18259.1"/>
    </source>
</evidence>
<dbReference type="InterPro" id="IPR000182">
    <property type="entry name" value="GNAT_dom"/>
</dbReference>
<evidence type="ECO:0000313" key="3">
    <source>
        <dbReference type="Proteomes" id="UP000618460"/>
    </source>
</evidence>
<dbReference type="Gene3D" id="3.40.630.30">
    <property type="match status" value="1"/>
</dbReference>
<gene>
    <name evidence="2" type="ORF">GCM10011351_00030</name>
</gene>
<dbReference type="Pfam" id="PF13673">
    <property type="entry name" value="Acetyltransf_10"/>
    <property type="match status" value="1"/>
</dbReference>
<comment type="caution">
    <text evidence="2">The sequence shown here is derived from an EMBL/GenBank/DDBJ whole genome shotgun (WGS) entry which is preliminary data.</text>
</comment>
<feature type="domain" description="N-acetyltransferase" evidence="1">
    <location>
        <begin position="127"/>
        <end position="260"/>
    </location>
</feature>
<keyword evidence="3" id="KW-1185">Reference proteome</keyword>
<sequence>MEKCTLLNRMLEMENDYVSLFSEVIEEEDTIKFIDSELPNMYTHNFSLYKSNQGLLEFIIKQLEKNETKEKGFLRVETPYRINSEHFENLNVKPEVSTYELMYIETKKFKGLKGNKDCTILRAGDNKVLEDGIAVDINANQKEMGCDFAQKRINRKAEIYRNDDSPLQLFVCYIDGVPIGNIEYMQLNGIVKLEDFDIIEEYQRKGFGTSVLRYIIENAYNNSTEIAYLITDSADSAKEMYKKNGFIKIGEKTELLFFLK</sequence>
<dbReference type="EMBL" id="BMLG01000001">
    <property type="protein sequence ID" value="GGM18259.1"/>
    <property type="molecule type" value="Genomic_DNA"/>
</dbReference>
<reference evidence="2" key="2">
    <citation type="submission" date="2020-09" db="EMBL/GenBank/DDBJ databases">
        <authorList>
            <person name="Sun Q."/>
            <person name="Zhou Y."/>
        </authorList>
    </citation>
    <scope>NUCLEOTIDE SEQUENCE</scope>
    <source>
        <strain evidence="2">CGMCC 1.6333</strain>
    </source>
</reference>
<evidence type="ECO:0000259" key="1">
    <source>
        <dbReference type="PROSITE" id="PS51186"/>
    </source>
</evidence>
<organism evidence="2 3">
    <name type="scientific">Paraliobacillus quinghaiensis</name>
    <dbReference type="NCBI Taxonomy" id="470815"/>
    <lineage>
        <taxon>Bacteria</taxon>
        <taxon>Bacillati</taxon>
        <taxon>Bacillota</taxon>
        <taxon>Bacilli</taxon>
        <taxon>Bacillales</taxon>
        <taxon>Bacillaceae</taxon>
        <taxon>Paraliobacillus</taxon>
    </lineage>
</organism>
<dbReference type="CDD" id="cd04301">
    <property type="entry name" value="NAT_SF"/>
    <property type="match status" value="1"/>
</dbReference>
<dbReference type="AlphaFoldDB" id="A0A917TDF8"/>
<proteinExistence type="predicted"/>
<dbReference type="RefSeq" id="WP_117152462.1">
    <property type="nucleotide sequence ID" value="NZ_BMLG01000001.1"/>
</dbReference>
<dbReference type="SUPFAM" id="SSF55729">
    <property type="entry name" value="Acyl-CoA N-acyltransferases (Nat)"/>
    <property type="match status" value="1"/>
</dbReference>
<accession>A0A917TDF8</accession>
<dbReference type="GO" id="GO:0016747">
    <property type="term" value="F:acyltransferase activity, transferring groups other than amino-acyl groups"/>
    <property type="evidence" value="ECO:0007669"/>
    <property type="project" value="InterPro"/>
</dbReference>
<dbReference type="PROSITE" id="PS51186">
    <property type="entry name" value="GNAT"/>
    <property type="match status" value="1"/>
</dbReference>